<organism evidence="5 6">
    <name type="scientific">Candidatus Venteria ishoeyi</name>
    <dbReference type="NCBI Taxonomy" id="1899563"/>
    <lineage>
        <taxon>Bacteria</taxon>
        <taxon>Pseudomonadati</taxon>
        <taxon>Pseudomonadota</taxon>
        <taxon>Gammaproteobacteria</taxon>
        <taxon>Thiotrichales</taxon>
        <taxon>Thiotrichaceae</taxon>
        <taxon>Venteria</taxon>
    </lineage>
</organism>
<dbReference type="EMBL" id="FMSV02000460">
    <property type="protein sequence ID" value="SEH06284.1"/>
    <property type="molecule type" value="Genomic_DNA"/>
</dbReference>
<protein>
    <submittedName>
        <fullName evidence="5">Type-1 restriction enzyme EcoKI specificity protein</fullName>
    </submittedName>
</protein>
<keyword evidence="3" id="KW-0238">DNA-binding</keyword>
<evidence type="ECO:0000259" key="4">
    <source>
        <dbReference type="Pfam" id="PF01420"/>
    </source>
</evidence>
<accession>A0A1H6FB90</accession>
<evidence type="ECO:0000256" key="2">
    <source>
        <dbReference type="ARBA" id="ARBA00022747"/>
    </source>
</evidence>
<evidence type="ECO:0000313" key="6">
    <source>
        <dbReference type="Proteomes" id="UP000236724"/>
    </source>
</evidence>
<proteinExistence type="inferred from homology"/>
<gene>
    <name evidence="5" type="primary">hsdS_4</name>
    <name evidence="5" type="ORF">MBHS_02139</name>
</gene>
<dbReference type="Proteomes" id="UP000236724">
    <property type="component" value="Unassembled WGS sequence"/>
</dbReference>
<dbReference type="GO" id="GO:0009307">
    <property type="term" value="P:DNA restriction-modification system"/>
    <property type="evidence" value="ECO:0007669"/>
    <property type="project" value="UniProtKB-KW"/>
</dbReference>
<dbReference type="AlphaFoldDB" id="A0A1H6FB90"/>
<keyword evidence="2" id="KW-0680">Restriction system</keyword>
<sequence length="236" mass="26912">MKKLEILKLIDDINTIKPTKHQNLRDKIKVQEWFFSFENKIPKNWLEVNFMDVTWLITCGVAKKPNYVTKGIPFLSAQNTRPFKTNLNKIKYITKEAFSKITSGGKPEINDILYTRVGNCGEAASIPYEFDFAIYVSLTLIKPIHEILCHKFLVAFLNSNFGKIQANVGAIGIGLKNLNVDNVRKYKIPLPPLLEQRAIVAKIETLFSDLDKGIADLKTAQEQLKIYRQAVLKKSL</sequence>
<dbReference type="Pfam" id="PF01420">
    <property type="entry name" value="Methylase_S"/>
    <property type="match status" value="1"/>
</dbReference>
<keyword evidence="6" id="KW-1185">Reference proteome</keyword>
<dbReference type="SUPFAM" id="SSF116734">
    <property type="entry name" value="DNA methylase specificity domain"/>
    <property type="match status" value="1"/>
</dbReference>
<name>A0A1H6FB90_9GAMM</name>
<dbReference type="InterPro" id="IPR044946">
    <property type="entry name" value="Restrct_endonuc_typeI_TRD_sf"/>
</dbReference>
<dbReference type="OrthoDB" id="398435at2"/>
<dbReference type="PANTHER" id="PTHR43140">
    <property type="entry name" value="TYPE-1 RESTRICTION ENZYME ECOKI SPECIFICITY PROTEIN"/>
    <property type="match status" value="1"/>
</dbReference>
<evidence type="ECO:0000313" key="5">
    <source>
        <dbReference type="EMBL" id="SEH06284.1"/>
    </source>
</evidence>
<dbReference type="RefSeq" id="WP_103920086.1">
    <property type="nucleotide sequence ID" value="NZ_FMSV02000460.1"/>
</dbReference>
<feature type="domain" description="Type I restriction modification DNA specificity" evidence="4">
    <location>
        <begin position="43"/>
        <end position="214"/>
    </location>
</feature>
<evidence type="ECO:0000256" key="1">
    <source>
        <dbReference type="ARBA" id="ARBA00010923"/>
    </source>
</evidence>
<evidence type="ECO:0000256" key="3">
    <source>
        <dbReference type="ARBA" id="ARBA00023125"/>
    </source>
</evidence>
<comment type="similarity">
    <text evidence="1">Belongs to the type-I restriction system S methylase family.</text>
</comment>
<dbReference type="GO" id="GO:0003677">
    <property type="term" value="F:DNA binding"/>
    <property type="evidence" value="ECO:0007669"/>
    <property type="project" value="UniProtKB-KW"/>
</dbReference>
<dbReference type="Gene3D" id="3.90.220.20">
    <property type="entry name" value="DNA methylase specificity domains"/>
    <property type="match status" value="1"/>
</dbReference>
<dbReference type="InterPro" id="IPR000055">
    <property type="entry name" value="Restrct_endonuc_typeI_TRD"/>
</dbReference>
<reference evidence="5 6" key="1">
    <citation type="submission" date="2016-10" db="EMBL/GenBank/DDBJ databases">
        <authorList>
            <person name="de Groot N.N."/>
        </authorList>
    </citation>
    <scope>NUCLEOTIDE SEQUENCE [LARGE SCALE GENOMIC DNA]</scope>
    <source>
        <strain evidence="5">MBHS1</strain>
    </source>
</reference>
<dbReference type="PANTHER" id="PTHR43140:SF1">
    <property type="entry name" value="TYPE I RESTRICTION ENZYME ECOKI SPECIFICITY SUBUNIT"/>
    <property type="match status" value="1"/>
</dbReference>
<dbReference type="InterPro" id="IPR051212">
    <property type="entry name" value="Type-I_RE_S_subunit"/>
</dbReference>